<dbReference type="CDD" id="cd10142">
    <property type="entry name" value="HD_SAS6_N"/>
    <property type="match status" value="1"/>
</dbReference>
<name>Q5DI30_SCHJA</name>
<comment type="subcellular location">
    <subcellularLocation>
        <location evidence="1">Cytoplasm</location>
        <location evidence="1">Cytoskeleton</location>
        <location evidence="1">Microtubule organizing center</location>
        <location evidence="1">Centrosome</location>
    </subcellularLocation>
</comment>
<dbReference type="InterPro" id="IPR032396">
    <property type="entry name" value="SAS-6_N"/>
</dbReference>
<dbReference type="Pfam" id="PF16531">
    <property type="entry name" value="SAS-6_N"/>
    <property type="match status" value="1"/>
</dbReference>
<dbReference type="Gene3D" id="2.170.210.20">
    <property type="entry name" value="Spindle assembly abnormal protein 6, N-terminal domain"/>
    <property type="match status" value="1"/>
</dbReference>
<dbReference type="GO" id="GO:0005814">
    <property type="term" value="C:centriole"/>
    <property type="evidence" value="ECO:0007669"/>
    <property type="project" value="TreeGrafter"/>
</dbReference>
<evidence type="ECO:0000256" key="2">
    <source>
        <dbReference type="ARBA" id="ARBA00022490"/>
    </source>
</evidence>
<organism evidence="7">
    <name type="scientific">Schistosoma japonicum</name>
    <name type="common">Blood fluke</name>
    <dbReference type="NCBI Taxonomy" id="6182"/>
    <lineage>
        <taxon>Eukaryota</taxon>
        <taxon>Metazoa</taxon>
        <taxon>Spiralia</taxon>
        <taxon>Lophotrochozoa</taxon>
        <taxon>Platyhelminthes</taxon>
        <taxon>Trematoda</taxon>
        <taxon>Digenea</taxon>
        <taxon>Strigeidida</taxon>
        <taxon>Schistosomatoidea</taxon>
        <taxon>Schistosomatidae</taxon>
        <taxon>Schistosoma</taxon>
    </lineage>
</organism>
<evidence type="ECO:0000256" key="3">
    <source>
        <dbReference type="ARBA" id="ARBA00023054"/>
    </source>
</evidence>
<dbReference type="GO" id="GO:0007099">
    <property type="term" value="P:centriole replication"/>
    <property type="evidence" value="ECO:0007669"/>
    <property type="project" value="TreeGrafter"/>
</dbReference>
<feature type="domain" description="Spindle assembly abnormal protein 6 N-terminal" evidence="6">
    <location>
        <begin position="27"/>
        <end position="129"/>
    </location>
</feature>
<dbReference type="PANTHER" id="PTHR44281:SF2">
    <property type="entry name" value="SPINDLE ASSEMBLY ABNORMAL PROTEIN 6 HOMOLOG"/>
    <property type="match status" value="1"/>
</dbReference>
<reference evidence="7" key="2">
    <citation type="journal article" date="2006" name="PLoS Pathog.">
        <title>New perspectives on host-parasite interplay by comparative transcriptomic and proteomic analyses of Schistosoma japonicum.</title>
        <authorList>
            <person name="Liu F."/>
            <person name="Lu J."/>
            <person name="Hu W."/>
            <person name="Wang S.Y."/>
            <person name="Cui S.J."/>
            <person name="Chi M."/>
            <person name="Yan Q."/>
            <person name="Wang X.R."/>
            <person name="Song H.D."/>
            <person name="Xu X.N."/>
            <person name="Wang J.J."/>
            <person name="Zhang X.L."/>
            <person name="Zhang X."/>
            <person name="Wang Z.Q."/>
            <person name="Xue C.L."/>
            <person name="Brindley P.J."/>
            <person name="McManus D.P."/>
            <person name="Yang P.Y."/>
            <person name="Feng Z."/>
            <person name="Chen Z."/>
            <person name="Han Z.G."/>
        </authorList>
    </citation>
    <scope>NUCLEOTIDE SEQUENCE</scope>
</reference>
<accession>Q5DI30</accession>
<keyword evidence="5" id="KW-0131">Cell cycle</keyword>
<dbReference type="InterPro" id="IPR038558">
    <property type="entry name" value="SAS-6_N_sf"/>
</dbReference>
<protein>
    <submittedName>
        <fullName evidence="7">SJCHGC05419 protein</fullName>
    </submittedName>
</protein>
<keyword evidence="4" id="KW-0206">Cytoskeleton</keyword>
<proteinExistence type="evidence at transcript level"/>
<evidence type="ECO:0000256" key="4">
    <source>
        <dbReference type="ARBA" id="ARBA00023212"/>
    </source>
</evidence>
<reference evidence="7" key="1">
    <citation type="submission" date="2004-11" db="EMBL/GenBank/DDBJ databases">
        <title>The full-length cDNA sequences of Schistosoma japonicum genes.</title>
        <authorList>
            <person name="Han Z."/>
        </authorList>
    </citation>
    <scope>NUCLEOTIDE SEQUENCE</scope>
</reference>
<keyword evidence="3" id="KW-0175">Coiled coil</keyword>
<evidence type="ECO:0000313" key="7">
    <source>
        <dbReference type="EMBL" id="AAW24526.1"/>
    </source>
</evidence>
<dbReference type="EMBL" id="AY812794">
    <property type="protein sequence ID" value="AAW24526.1"/>
    <property type="molecule type" value="mRNA"/>
</dbReference>
<sequence>MFYSGRHLVSFNGKNRNLNIDIDLGASCGSTKDLEIRLTDDDDFYFLYSTKISVSEFTNIKQQQGLLINFDEFEQKVVDLLHMCSQEESTENSRYGLQFSRNTEEDGCGLLQIVEATNFKYLHHLSLNLYAANDEKLKLYFG</sequence>
<evidence type="ECO:0000256" key="1">
    <source>
        <dbReference type="ARBA" id="ARBA00004300"/>
    </source>
</evidence>
<keyword evidence="2" id="KW-0963">Cytoplasm</keyword>
<evidence type="ECO:0000259" key="6">
    <source>
        <dbReference type="Pfam" id="PF16531"/>
    </source>
</evidence>
<dbReference type="PANTHER" id="PTHR44281">
    <property type="entry name" value="SPINDLE ASSEMBLY ABNORMAL PROTEIN 6 HOMOLOG"/>
    <property type="match status" value="1"/>
</dbReference>
<dbReference type="GO" id="GO:0005813">
    <property type="term" value="C:centrosome"/>
    <property type="evidence" value="ECO:0007669"/>
    <property type="project" value="UniProtKB-SubCell"/>
</dbReference>
<dbReference type="AlphaFoldDB" id="Q5DI30"/>
<evidence type="ECO:0000256" key="5">
    <source>
        <dbReference type="ARBA" id="ARBA00023306"/>
    </source>
</evidence>